<proteinExistence type="predicted"/>
<sequence length="470" mass="50138">MIVSGTMRGHASGSSFLLTLLLVAACADADELAPEPGEELAGGDTTVFETGARSFMLSARNLSEPNESAFFVGNSFFNKNWVIAPASTTARDGLGPTFNARSCSACHFKDGRGRPPLSADEPMLSMLVRLSIPGVDEHGGPLPEPSYGGQLQPDAIPGVTSEGQARVTWQELPGTYADGQPYSLRQPSLELVALGFGPLAEDALMSARVAPHMIGLGLLEALPESTILALADPDDDDDDGISGRPNYVWDPLSQTTVLGRFGWKANQPGLRQQNAGAFHGDLGISSSLHPGEDCPAAQLECGAAPTGGSPELSEELLDAVTIYSRLLAVPARRDVDDPEVLNGRELFLEIGCGDCHVPRLVTGELEGFPELSNQVIWPYTDLLVHDLGEGLADGRPDYEANGREWRTPPLWGVGLFSVVNDHALYLHDGRARGLAEAILWHSGEAEPARARFVELSASERAALLRFVESL</sequence>
<keyword evidence="3 4" id="KW-0408">Iron</keyword>
<comment type="caution">
    <text evidence="7">The sequence shown here is derived from an EMBL/GenBank/DDBJ whole genome shotgun (WGS) entry which is preliminary data.</text>
</comment>
<dbReference type="Proteomes" id="UP000238823">
    <property type="component" value="Unassembled WGS sequence"/>
</dbReference>
<evidence type="ECO:0000256" key="2">
    <source>
        <dbReference type="ARBA" id="ARBA00022723"/>
    </source>
</evidence>
<dbReference type="GO" id="GO:0009055">
    <property type="term" value="F:electron transfer activity"/>
    <property type="evidence" value="ECO:0007669"/>
    <property type="project" value="InterPro"/>
</dbReference>
<dbReference type="PIRSF" id="PIRSF028099">
    <property type="entry name" value="DUF1111"/>
    <property type="match status" value="1"/>
</dbReference>
<dbReference type="PANTHER" id="PTHR30600:SF4">
    <property type="entry name" value="CYTOCHROME C DOMAIN-CONTAINING PROTEIN"/>
    <property type="match status" value="1"/>
</dbReference>
<dbReference type="GO" id="GO:0046872">
    <property type="term" value="F:metal ion binding"/>
    <property type="evidence" value="ECO:0007669"/>
    <property type="project" value="UniProtKB-KW"/>
</dbReference>
<organism evidence="7 8">
    <name type="scientific">Enhygromyxa salina</name>
    <dbReference type="NCBI Taxonomy" id="215803"/>
    <lineage>
        <taxon>Bacteria</taxon>
        <taxon>Pseudomonadati</taxon>
        <taxon>Myxococcota</taxon>
        <taxon>Polyangia</taxon>
        <taxon>Nannocystales</taxon>
        <taxon>Nannocystaceae</taxon>
        <taxon>Enhygromyxa</taxon>
    </lineage>
</organism>
<protein>
    <recommendedName>
        <fullName evidence="6">Cytochrome c domain-containing protein</fullName>
    </recommendedName>
</protein>
<dbReference type="PROSITE" id="PS51007">
    <property type="entry name" value="CYTC"/>
    <property type="match status" value="1"/>
</dbReference>
<evidence type="ECO:0000313" key="7">
    <source>
        <dbReference type="EMBL" id="PRQ06791.1"/>
    </source>
</evidence>
<keyword evidence="5" id="KW-0732">Signal</keyword>
<evidence type="ECO:0000256" key="5">
    <source>
        <dbReference type="SAM" id="SignalP"/>
    </source>
</evidence>
<evidence type="ECO:0000256" key="3">
    <source>
        <dbReference type="ARBA" id="ARBA00023004"/>
    </source>
</evidence>
<dbReference type="Gene3D" id="1.10.760.10">
    <property type="entry name" value="Cytochrome c-like domain"/>
    <property type="match status" value="1"/>
</dbReference>
<dbReference type="InterPro" id="IPR051395">
    <property type="entry name" value="Cytochrome_c_Peroxidase/MauG"/>
</dbReference>
<accession>A0A2S9YNW4</accession>
<evidence type="ECO:0000313" key="8">
    <source>
        <dbReference type="Proteomes" id="UP000238823"/>
    </source>
</evidence>
<dbReference type="GO" id="GO:0004130">
    <property type="term" value="F:cytochrome-c peroxidase activity"/>
    <property type="evidence" value="ECO:0007669"/>
    <property type="project" value="TreeGrafter"/>
</dbReference>
<dbReference type="InterPro" id="IPR036909">
    <property type="entry name" value="Cyt_c-like_dom_sf"/>
</dbReference>
<evidence type="ECO:0000259" key="6">
    <source>
        <dbReference type="PROSITE" id="PS51007"/>
    </source>
</evidence>
<evidence type="ECO:0000256" key="4">
    <source>
        <dbReference type="PROSITE-ProRule" id="PRU00433"/>
    </source>
</evidence>
<dbReference type="Pfam" id="PF06537">
    <property type="entry name" value="DHOR"/>
    <property type="match status" value="1"/>
</dbReference>
<reference evidence="7 8" key="1">
    <citation type="submission" date="2018-03" db="EMBL/GenBank/DDBJ databases">
        <title>Draft Genome Sequences of the Obligatory Marine Myxobacteria Enhygromyxa salina SWB007.</title>
        <authorList>
            <person name="Poehlein A."/>
            <person name="Moghaddam J.A."/>
            <person name="Harms H."/>
            <person name="Alanjari M."/>
            <person name="Koenig G.M."/>
            <person name="Daniel R."/>
            <person name="Schaeberle T.F."/>
        </authorList>
    </citation>
    <scope>NUCLEOTIDE SEQUENCE [LARGE SCALE GENOMIC DNA]</scope>
    <source>
        <strain evidence="7 8">SWB007</strain>
    </source>
</reference>
<dbReference type="RefSeq" id="WP_244923836.1">
    <property type="nucleotide sequence ID" value="NZ_PVNL01000068.1"/>
</dbReference>
<dbReference type="InterPro" id="IPR009056">
    <property type="entry name" value="Cyt_c-like_dom"/>
</dbReference>
<dbReference type="AlphaFoldDB" id="A0A2S9YNW4"/>
<dbReference type="GO" id="GO:0020037">
    <property type="term" value="F:heme binding"/>
    <property type="evidence" value="ECO:0007669"/>
    <property type="project" value="InterPro"/>
</dbReference>
<keyword evidence="1 4" id="KW-0349">Heme</keyword>
<name>A0A2S9YNW4_9BACT</name>
<feature type="chain" id="PRO_5015618757" description="Cytochrome c domain-containing protein" evidence="5">
    <location>
        <begin position="30"/>
        <end position="470"/>
    </location>
</feature>
<keyword evidence="2 4" id="KW-0479">Metal-binding</keyword>
<dbReference type="PANTHER" id="PTHR30600">
    <property type="entry name" value="CYTOCHROME C PEROXIDASE-RELATED"/>
    <property type="match status" value="1"/>
</dbReference>
<gene>
    <name evidence="7" type="ORF">ENSA7_35160</name>
</gene>
<dbReference type="SUPFAM" id="SSF46626">
    <property type="entry name" value="Cytochrome c"/>
    <property type="match status" value="1"/>
</dbReference>
<feature type="domain" description="Cytochrome c" evidence="6">
    <location>
        <begin position="338"/>
        <end position="470"/>
    </location>
</feature>
<dbReference type="InterPro" id="IPR010538">
    <property type="entry name" value="DHOR"/>
</dbReference>
<evidence type="ECO:0000256" key="1">
    <source>
        <dbReference type="ARBA" id="ARBA00022617"/>
    </source>
</evidence>
<dbReference type="EMBL" id="PVNL01000068">
    <property type="protein sequence ID" value="PRQ06791.1"/>
    <property type="molecule type" value="Genomic_DNA"/>
</dbReference>
<feature type="signal peptide" evidence="5">
    <location>
        <begin position="1"/>
        <end position="29"/>
    </location>
</feature>